<organism evidence="3 4">
    <name type="scientific">Macrococcus bovicus</name>
    <dbReference type="NCBI Taxonomy" id="69968"/>
    <lineage>
        <taxon>Bacteria</taxon>
        <taxon>Bacillati</taxon>
        <taxon>Bacillota</taxon>
        <taxon>Bacilli</taxon>
        <taxon>Bacillales</taxon>
        <taxon>Staphylococcaceae</taxon>
        <taxon>Macrococcus</taxon>
    </lineage>
</organism>
<dbReference type="Pfam" id="PF22768">
    <property type="entry name" value="SPP1_Dit"/>
    <property type="match status" value="1"/>
</dbReference>
<dbReference type="OrthoDB" id="2194642at2"/>
<name>A0A4R6BWR2_9STAP</name>
<dbReference type="InterPro" id="IPR008841">
    <property type="entry name" value="Siphovirus-type_tail_N"/>
</dbReference>
<keyword evidence="4" id="KW-1185">Reference proteome</keyword>
<feature type="domain" description="Siphovirus-type tail component C-terminal" evidence="2">
    <location>
        <begin position="217"/>
        <end position="304"/>
    </location>
</feature>
<gene>
    <name evidence="3" type="ORF">ERX55_10365</name>
</gene>
<feature type="domain" description="Siphovirus-type tail component RIFT-related" evidence="1">
    <location>
        <begin position="25"/>
        <end position="150"/>
    </location>
</feature>
<evidence type="ECO:0000259" key="2">
    <source>
        <dbReference type="Pfam" id="PF22768"/>
    </source>
</evidence>
<dbReference type="Pfam" id="PF05709">
    <property type="entry name" value="Sipho_tail"/>
    <property type="match status" value="1"/>
</dbReference>
<evidence type="ECO:0000313" key="4">
    <source>
        <dbReference type="Proteomes" id="UP000294843"/>
    </source>
</evidence>
<proteinExistence type="predicted"/>
<dbReference type="AlphaFoldDB" id="A0A4R6BWR2"/>
<reference evidence="3 4" key="1">
    <citation type="submission" date="2019-01" db="EMBL/GenBank/DDBJ databases">
        <title>Draft genome sequences of the type strains of six Macrococcus species.</title>
        <authorList>
            <person name="Mazhar S."/>
            <person name="Altermann E."/>
            <person name="Hill C."/>
            <person name="Mcauliffe O."/>
        </authorList>
    </citation>
    <scope>NUCLEOTIDE SEQUENCE [LARGE SCALE GENOMIC DNA]</scope>
    <source>
        <strain evidence="3 4">ATCC 51825</strain>
    </source>
</reference>
<dbReference type="InterPro" id="IPR054738">
    <property type="entry name" value="Siphovirus-type_tail_C"/>
</dbReference>
<sequence>MYSLELVQGTKSIRLHEAGFWLASPLKVSSPEIINEFSRIDGRPGRILGNSSHEKIVLEAEIEFDFNLDAQYPMLRDQIMAVLSGSEPFYIREMVPEHVRVSFEKPGERTGAMGLPNMRYANGKQYLVIGTGSQVFEQIALTGKGTATFETAMLPYAESIGTSKLINDNGVDASSGIWSFGMGLQMKEINRDTWVYKYSNVPKFNIYNPGHVDINDWKQYCQITITAKQSASSIRLVDATGGVFILTRDIKAGDVIKISQPYVKVNDATALHQSNYYFPVIRSGQNVMRVEGITQYDIEFDFRFYYGAQKIRDVEVNRWN</sequence>
<accession>A0A4R6BWR2</accession>
<dbReference type="Proteomes" id="UP000294843">
    <property type="component" value="Unassembled WGS sequence"/>
</dbReference>
<protein>
    <submittedName>
        <fullName evidence="3">Phage tail family protein</fullName>
    </submittedName>
</protein>
<comment type="caution">
    <text evidence="3">The sequence shown here is derived from an EMBL/GenBank/DDBJ whole genome shotgun (WGS) entry which is preliminary data.</text>
</comment>
<evidence type="ECO:0000259" key="1">
    <source>
        <dbReference type="Pfam" id="PF05709"/>
    </source>
</evidence>
<dbReference type="EMBL" id="SCWF01000015">
    <property type="protein sequence ID" value="TDM12652.1"/>
    <property type="molecule type" value="Genomic_DNA"/>
</dbReference>
<dbReference type="RefSeq" id="WP_133452517.1">
    <property type="nucleotide sequence ID" value="NZ_SCWF01000015.1"/>
</dbReference>
<evidence type="ECO:0000313" key="3">
    <source>
        <dbReference type="EMBL" id="TDM12652.1"/>
    </source>
</evidence>